<evidence type="ECO:0000256" key="3">
    <source>
        <dbReference type="ARBA" id="ARBA00022606"/>
    </source>
</evidence>
<accession>B0WB05</accession>
<evidence type="ECO:0000256" key="1">
    <source>
        <dbReference type="ARBA" id="ARBA00004651"/>
    </source>
</evidence>
<dbReference type="EMBL" id="DS231876">
    <property type="protein sequence ID" value="EDS41963.1"/>
    <property type="molecule type" value="Genomic_DNA"/>
</dbReference>
<feature type="transmembrane region" description="Helical" evidence="10">
    <location>
        <begin position="37"/>
        <end position="60"/>
    </location>
</feature>
<evidence type="ECO:0000256" key="4">
    <source>
        <dbReference type="ARBA" id="ARBA00022692"/>
    </source>
</evidence>
<sequence length="397" mass="45806">MTATVFVHHHLPEKLQVMPIPLRILKRIGFWGSPKLFYRYVVLLCYNSAVILVPMAFFGFGSDHFHLIAKGISEFLYVFIGITVTSIFASHRRTFEQVVYGLNNIFYTVTVGNRCAESAELIAKVNKKLTLFIKLIILYNKYGALSFCMKSVAISHWRYWTTKVANNTDSVIFELPTEQEFYGLQNRSNFVHYHIFVTFSIFAYFIVALFSFIKITTTVCMIRYSSLTFQLVILRVQKLAQKHVTITDLKEVVDLHGQACNIALLIEKICNIPIALEFLNCVLFWCAALFYLTQTIDSGLFNMLIIFLLSVVEIFTYSYLGSELSEQASAVGKAFFDLPWHEHPAELQRYYRLIIQRTQRPTVITGVRFFVVELASFTRVVNLSYSFCLVLKNILHQ</sequence>
<keyword evidence="6 10" id="KW-1133">Transmembrane helix</keyword>
<comment type="similarity">
    <text evidence="10">Belongs to the insect chemoreceptor superfamily. Heteromeric odorant receptor channel (TC 1.A.69) family.</text>
</comment>
<reference evidence="12" key="2">
    <citation type="submission" date="2020-05" db="UniProtKB">
        <authorList>
            <consortium name="EnsemblMetazoa"/>
        </authorList>
    </citation>
    <scope>IDENTIFICATION</scope>
    <source>
        <strain evidence="12">JHB</strain>
    </source>
</reference>
<dbReference type="OrthoDB" id="6604226at2759"/>
<evidence type="ECO:0000313" key="12">
    <source>
        <dbReference type="EnsemblMetazoa" id="CPIJ004165-PA"/>
    </source>
</evidence>
<evidence type="ECO:0000256" key="2">
    <source>
        <dbReference type="ARBA" id="ARBA00022475"/>
    </source>
</evidence>
<name>B0WB05_CULQU</name>
<keyword evidence="4 10" id="KW-0812">Transmembrane</keyword>
<keyword evidence="2" id="KW-1003">Cell membrane</keyword>
<reference evidence="11" key="1">
    <citation type="submission" date="2007-03" db="EMBL/GenBank/DDBJ databases">
        <title>Annotation of Culex pipiens quinquefasciatus.</title>
        <authorList>
            <consortium name="The Broad Institute Genome Sequencing Platform"/>
            <person name="Atkinson P.W."/>
            <person name="Hemingway J."/>
            <person name="Christensen B.M."/>
            <person name="Higgs S."/>
            <person name="Kodira C."/>
            <person name="Hannick L."/>
            <person name="Megy K."/>
            <person name="O'Leary S."/>
            <person name="Pearson M."/>
            <person name="Haas B.J."/>
            <person name="Mauceli E."/>
            <person name="Wortman J.R."/>
            <person name="Lee N.H."/>
            <person name="Guigo R."/>
            <person name="Stanke M."/>
            <person name="Alvarado L."/>
            <person name="Amedeo P."/>
            <person name="Antoine C.H."/>
            <person name="Arensburger P."/>
            <person name="Bidwell S.L."/>
            <person name="Crawford M."/>
            <person name="Camaro F."/>
            <person name="Devon K."/>
            <person name="Engels R."/>
            <person name="Hammond M."/>
            <person name="Howarth C."/>
            <person name="Koehrsen M."/>
            <person name="Lawson D."/>
            <person name="Montgomery P."/>
            <person name="Nene V."/>
            <person name="Nusbaum C."/>
            <person name="Puiu D."/>
            <person name="Romero-Severson J."/>
            <person name="Severson D.W."/>
            <person name="Shumway M."/>
            <person name="Sisk P."/>
            <person name="Stolte C."/>
            <person name="Zeng Q."/>
            <person name="Eisenstadt E."/>
            <person name="Fraser-Liggett C."/>
            <person name="Strausberg R."/>
            <person name="Galagan J."/>
            <person name="Birren B."/>
            <person name="Collins F.H."/>
        </authorList>
    </citation>
    <scope>NUCLEOTIDE SEQUENCE [LARGE SCALE GENOMIC DNA]</scope>
    <source>
        <strain evidence="11">JHB</strain>
    </source>
</reference>
<dbReference type="AlphaFoldDB" id="B0WB05"/>
<comment type="subcellular location">
    <subcellularLocation>
        <location evidence="1 10">Cell membrane</location>
        <topology evidence="1 10">Multi-pass membrane protein</topology>
    </subcellularLocation>
</comment>
<dbReference type="OMA" id="TTIHCIL"/>
<evidence type="ECO:0000313" key="11">
    <source>
        <dbReference type="EMBL" id="EDS41963.1"/>
    </source>
</evidence>
<dbReference type="KEGG" id="cqu:CpipJ_CPIJ004165"/>
<keyword evidence="5 10" id="KW-0552">Olfaction</keyword>
<dbReference type="GO" id="GO:0005549">
    <property type="term" value="F:odorant binding"/>
    <property type="evidence" value="ECO:0007669"/>
    <property type="project" value="InterPro"/>
</dbReference>
<protein>
    <recommendedName>
        <fullName evidence="10">Odorant receptor</fullName>
    </recommendedName>
</protein>
<comment type="caution">
    <text evidence="10">Lacks conserved residue(s) required for the propagation of feature annotation.</text>
</comment>
<dbReference type="VEuPathDB" id="VectorBase:CPIJ004165"/>
<dbReference type="EnsemblMetazoa" id="CPIJ004165-RA">
    <property type="protein sequence ID" value="CPIJ004165-PA"/>
    <property type="gene ID" value="CPIJ004165"/>
</dbReference>
<organism>
    <name type="scientific">Culex quinquefasciatus</name>
    <name type="common">Southern house mosquito</name>
    <name type="synonym">Culex pungens</name>
    <dbReference type="NCBI Taxonomy" id="7176"/>
    <lineage>
        <taxon>Eukaryota</taxon>
        <taxon>Metazoa</taxon>
        <taxon>Ecdysozoa</taxon>
        <taxon>Arthropoda</taxon>
        <taxon>Hexapoda</taxon>
        <taxon>Insecta</taxon>
        <taxon>Pterygota</taxon>
        <taxon>Neoptera</taxon>
        <taxon>Endopterygota</taxon>
        <taxon>Diptera</taxon>
        <taxon>Nematocera</taxon>
        <taxon>Culicoidea</taxon>
        <taxon>Culicidae</taxon>
        <taxon>Culicinae</taxon>
        <taxon>Culicini</taxon>
        <taxon>Culex</taxon>
        <taxon>Culex</taxon>
    </lineage>
</organism>
<feature type="transmembrane region" description="Helical" evidence="10">
    <location>
        <begin position="72"/>
        <end position="90"/>
    </location>
</feature>
<keyword evidence="8 10" id="KW-0675">Receptor</keyword>
<dbReference type="GO" id="GO:0005886">
    <property type="term" value="C:plasma membrane"/>
    <property type="evidence" value="ECO:0007669"/>
    <property type="project" value="UniProtKB-SubCell"/>
</dbReference>
<keyword evidence="3 10" id="KW-0716">Sensory transduction</keyword>
<dbReference type="InParanoid" id="B0WB05"/>
<dbReference type="Pfam" id="PF02949">
    <property type="entry name" value="7tm_6"/>
    <property type="match status" value="1"/>
</dbReference>
<dbReference type="GO" id="GO:0007165">
    <property type="term" value="P:signal transduction"/>
    <property type="evidence" value="ECO:0007669"/>
    <property type="project" value="UniProtKB-KW"/>
</dbReference>
<dbReference type="HOGENOM" id="CLU_040214_0_0_1"/>
<feature type="transmembrane region" description="Helical" evidence="10">
    <location>
        <begin position="274"/>
        <end position="293"/>
    </location>
</feature>
<feature type="transmembrane region" description="Helical" evidence="10">
    <location>
        <begin position="191"/>
        <end position="213"/>
    </location>
</feature>
<evidence type="ECO:0000256" key="7">
    <source>
        <dbReference type="ARBA" id="ARBA00023136"/>
    </source>
</evidence>
<dbReference type="VEuPathDB" id="VectorBase:CQUJHB020362"/>
<keyword evidence="9 10" id="KW-0807">Transducer</keyword>
<dbReference type="Proteomes" id="UP000002320">
    <property type="component" value="Unassembled WGS sequence"/>
</dbReference>
<dbReference type="eggNOG" id="ENOG502TC8F">
    <property type="taxonomic scope" value="Eukaryota"/>
</dbReference>
<dbReference type="InterPro" id="IPR004117">
    <property type="entry name" value="7tm6_olfct_rcpt"/>
</dbReference>
<dbReference type="PANTHER" id="PTHR21137">
    <property type="entry name" value="ODORANT RECEPTOR"/>
    <property type="match status" value="1"/>
</dbReference>
<evidence type="ECO:0000256" key="6">
    <source>
        <dbReference type="ARBA" id="ARBA00022989"/>
    </source>
</evidence>
<evidence type="ECO:0000256" key="8">
    <source>
        <dbReference type="ARBA" id="ARBA00023170"/>
    </source>
</evidence>
<feature type="transmembrane region" description="Helical" evidence="10">
    <location>
        <begin position="299"/>
        <end position="320"/>
    </location>
</feature>
<gene>
    <name evidence="12" type="primary">6035764</name>
    <name evidence="11" type="ORF">CpipJ_CPIJ004165</name>
</gene>
<evidence type="ECO:0000256" key="9">
    <source>
        <dbReference type="ARBA" id="ARBA00023224"/>
    </source>
</evidence>
<keyword evidence="7 10" id="KW-0472">Membrane</keyword>
<dbReference type="PANTHER" id="PTHR21137:SF35">
    <property type="entry name" value="ODORANT RECEPTOR 19A-RELATED"/>
    <property type="match status" value="1"/>
</dbReference>
<evidence type="ECO:0000313" key="13">
    <source>
        <dbReference type="Proteomes" id="UP000002320"/>
    </source>
</evidence>
<dbReference type="GO" id="GO:0004984">
    <property type="term" value="F:olfactory receptor activity"/>
    <property type="evidence" value="ECO:0007669"/>
    <property type="project" value="InterPro"/>
</dbReference>
<evidence type="ECO:0000256" key="5">
    <source>
        <dbReference type="ARBA" id="ARBA00022725"/>
    </source>
</evidence>
<keyword evidence="13" id="KW-1185">Reference proteome</keyword>
<evidence type="ECO:0000256" key="10">
    <source>
        <dbReference type="RuleBase" id="RU351113"/>
    </source>
</evidence>
<proteinExistence type="inferred from homology"/>